<dbReference type="PROSITE" id="PS50191">
    <property type="entry name" value="CRAL_TRIO"/>
    <property type="match status" value="2"/>
</dbReference>
<dbReference type="Proteomes" id="UP000007266">
    <property type="component" value="Linkage group 6"/>
</dbReference>
<accession>A0A139WG55</accession>
<name>A0A139WG55_TRICA</name>
<dbReference type="GO" id="GO:1902936">
    <property type="term" value="F:phosphatidylinositol bisphosphate binding"/>
    <property type="evidence" value="ECO:0000318"/>
    <property type="project" value="GO_Central"/>
</dbReference>
<dbReference type="Pfam" id="PF00650">
    <property type="entry name" value="CRAL_TRIO"/>
    <property type="match status" value="2"/>
</dbReference>
<dbReference type="PANTHER" id="PTHR10174:SF222">
    <property type="entry name" value="GH10083P-RELATED"/>
    <property type="match status" value="1"/>
</dbReference>
<dbReference type="SUPFAM" id="SSF52087">
    <property type="entry name" value="CRAL/TRIO domain"/>
    <property type="match status" value="2"/>
</dbReference>
<dbReference type="InterPro" id="IPR001251">
    <property type="entry name" value="CRAL-TRIO_dom"/>
</dbReference>
<feature type="domain" description="CRAL-TRIO" evidence="1">
    <location>
        <begin position="310"/>
        <end position="406"/>
    </location>
</feature>
<dbReference type="Gene3D" id="3.40.525.10">
    <property type="entry name" value="CRAL-TRIO lipid binding domain"/>
    <property type="match status" value="2"/>
</dbReference>
<dbReference type="InterPro" id="IPR036865">
    <property type="entry name" value="CRAL-TRIO_dom_sf"/>
</dbReference>
<keyword evidence="3" id="KW-1185">Reference proteome</keyword>
<dbReference type="InParanoid" id="A0A139WG55"/>
<evidence type="ECO:0000313" key="3">
    <source>
        <dbReference type="Proteomes" id="UP000007266"/>
    </source>
</evidence>
<organism evidence="2 3">
    <name type="scientific">Tribolium castaneum</name>
    <name type="common">Red flour beetle</name>
    <dbReference type="NCBI Taxonomy" id="7070"/>
    <lineage>
        <taxon>Eukaryota</taxon>
        <taxon>Metazoa</taxon>
        <taxon>Ecdysozoa</taxon>
        <taxon>Arthropoda</taxon>
        <taxon>Hexapoda</taxon>
        <taxon>Insecta</taxon>
        <taxon>Pterygota</taxon>
        <taxon>Neoptera</taxon>
        <taxon>Endopterygota</taxon>
        <taxon>Coleoptera</taxon>
        <taxon>Polyphaga</taxon>
        <taxon>Cucujiformia</taxon>
        <taxon>Tenebrionidae</taxon>
        <taxon>Tenebrionidae incertae sedis</taxon>
        <taxon>Tribolium</taxon>
    </lineage>
</organism>
<proteinExistence type="predicted"/>
<feature type="domain" description="CRAL-TRIO" evidence="1">
    <location>
        <begin position="1"/>
        <end position="110"/>
    </location>
</feature>
<evidence type="ECO:0000313" key="2">
    <source>
        <dbReference type="EMBL" id="KYB26869.1"/>
    </source>
</evidence>
<dbReference type="eggNOG" id="KOG1471">
    <property type="taxonomic scope" value="Eukaryota"/>
</dbReference>
<dbReference type="Gene3D" id="1.20.5.1200">
    <property type="entry name" value="Alpha-tocopherol transfer"/>
    <property type="match status" value="2"/>
</dbReference>
<protein>
    <recommendedName>
        <fullName evidence="1">CRAL-TRIO domain-containing protein</fullName>
    </recommendedName>
</protein>
<evidence type="ECO:0000259" key="1">
    <source>
        <dbReference type="PROSITE" id="PS50191"/>
    </source>
</evidence>
<dbReference type="AlphaFoldDB" id="A0A139WG55"/>
<reference evidence="2 3" key="1">
    <citation type="journal article" date="2008" name="Nature">
        <title>The genome of the model beetle and pest Tribolium castaneum.</title>
        <authorList>
            <consortium name="Tribolium Genome Sequencing Consortium"/>
            <person name="Richards S."/>
            <person name="Gibbs R.A."/>
            <person name="Weinstock G.M."/>
            <person name="Brown S.J."/>
            <person name="Denell R."/>
            <person name="Beeman R.W."/>
            <person name="Gibbs R."/>
            <person name="Beeman R.W."/>
            <person name="Brown S.J."/>
            <person name="Bucher G."/>
            <person name="Friedrich M."/>
            <person name="Grimmelikhuijzen C.J."/>
            <person name="Klingler M."/>
            <person name="Lorenzen M."/>
            <person name="Richards S."/>
            <person name="Roth S."/>
            <person name="Schroder R."/>
            <person name="Tautz D."/>
            <person name="Zdobnov E.M."/>
            <person name="Muzny D."/>
            <person name="Gibbs R.A."/>
            <person name="Weinstock G.M."/>
            <person name="Attaway T."/>
            <person name="Bell S."/>
            <person name="Buhay C.J."/>
            <person name="Chandrabose M.N."/>
            <person name="Chavez D."/>
            <person name="Clerk-Blankenburg K.P."/>
            <person name="Cree A."/>
            <person name="Dao M."/>
            <person name="Davis C."/>
            <person name="Chacko J."/>
            <person name="Dinh H."/>
            <person name="Dugan-Rocha S."/>
            <person name="Fowler G."/>
            <person name="Garner T.T."/>
            <person name="Garnes J."/>
            <person name="Gnirke A."/>
            <person name="Hawes A."/>
            <person name="Hernandez J."/>
            <person name="Hines S."/>
            <person name="Holder M."/>
            <person name="Hume J."/>
            <person name="Jhangiani S.N."/>
            <person name="Joshi V."/>
            <person name="Khan Z.M."/>
            <person name="Jackson L."/>
            <person name="Kovar C."/>
            <person name="Kowis A."/>
            <person name="Lee S."/>
            <person name="Lewis L.R."/>
            <person name="Margolis J."/>
            <person name="Morgan M."/>
            <person name="Nazareth L.V."/>
            <person name="Nguyen N."/>
            <person name="Okwuonu G."/>
            <person name="Parker D."/>
            <person name="Richards S."/>
            <person name="Ruiz S.J."/>
            <person name="Santibanez J."/>
            <person name="Savard J."/>
            <person name="Scherer S.E."/>
            <person name="Schneider B."/>
            <person name="Sodergren E."/>
            <person name="Tautz D."/>
            <person name="Vattahil S."/>
            <person name="Villasana D."/>
            <person name="White C.S."/>
            <person name="Wright R."/>
            <person name="Park Y."/>
            <person name="Beeman R.W."/>
            <person name="Lord J."/>
            <person name="Oppert B."/>
            <person name="Lorenzen M."/>
            <person name="Brown S."/>
            <person name="Wang L."/>
            <person name="Savard J."/>
            <person name="Tautz D."/>
            <person name="Richards S."/>
            <person name="Weinstock G."/>
            <person name="Gibbs R.A."/>
            <person name="Liu Y."/>
            <person name="Worley K."/>
            <person name="Weinstock G."/>
            <person name="Elsik C.G."/>
            <person name="Reese J.T."/>
            <person name="Elhaik E."/>
            <person name="Landan G."/>
            <person name="Graur D."/>
            <person name="Arensburger P."/>
            <person name="Atkinson P."/>
            <person name="Beeman R.W."/>
            <person name="Beidler J."/>
            <person name="Brown S.J."/>
            <person name="Demuth J.P."/>
            <person name="Drury D.W."/>
            <person name="Du Y.Z."/>
            <person name="Fujiwara H."/>
            <person name="Lorenzen M."/>
            <person name="Maselli V."/>
            <person name="Osanai M."/>
            <person name="Park Y."/>
            <person name="Robertson H.M."/>
            <person name="Tu Z."/>
            <person name="Wang J.J."/>
            <person name="Wang S."/>
            <person name="Richards S."/>
            <person name="Song H."/>
            <person name="Zhang L."/>
            <person name="Sodergren E."/>
            <person name="Werner D."/>
            <person name="Stanke M."/>
            <person name="Morgenstern B."/>
            <person name="Solovyev V."/>
            <person name="Kosarev P."/>
            <person name="Brown G."/>
            <person name="Chen H.C."/>
            <person name="Ermolaeva O."/>
            <person name="Hlavina W."/>
            <person name="Kapustin Y."/>
            <person name="Kiryutin B."/>
            <person name="Kitts P."/>
            <person name="Maglott D."/>
            <person name="Pruitt K."/>
            <person name="Sapojnikov V."/>
            <person name="Souvorov A."/>
            <person name="Mackey A.J."/>
            <person name="Waterhouse R.M."/>
            <person name="Wyder S."/>
            <person name="Zdobnov E.M."/>
            <person name="Zdobnov E.M."/>
            <person name="Wyder S."/>
            <person name="Kriventseva E.V."/>
            <person name="Kadowaki T."/>
            <person name="Bork P."/>
            <person name="Aranda M."/>
            <person name="Bao R."/>
            <person name="Beermann A."/>
            <person name="Berns N."/>
            <person name="Bolognesi R."/>
            <person name="Bonneton F."/>
            <person name="Bopp D."/>
            <person name="Brown S.J."/>
            <person name="Bucher G."/>
            <person name="Butts T."/>
            <person name="Chaumot A."/>
            <person name="Denell R.E."/>
            <person name="Ferrier D.E."/>
            <person name="Friedrich M."/>
            <person name="Gordon C.M."/>
            <person name="Jindra M."/>
            <person name="Klingler M."/>
            <person name="Lan Q."/>
            <person name="Lattorff H.M."/>
            <person name="Laudet V."/>
            <person name="von Levetsow C."/>
            <person name="Liu Z."/>
            <person name="Lutz R."/>
            <person name="Lynch J.A."/>
            <person name="da Fonseca R.N."/>
            <person name="Posnien N."/>
            <person name="Reuter R."/>
            <person name="Roth S."/>
            <person name="Savard J."/>
            <person name="Schinko J.B."/>
            <person name="Schmitt C."/>
            <person name="Schoppmeier M."/>
            <person name="Schroder R."/>
            <person name="Shippy T.D."/>
            <person name="Simonnet F."/>
            <person name="Marques-Souza H."/>
            <person name="Tautz D."/>
            <person name="Tomoyasu Y."/>
            <person name="Trauner J."/>
            <person name="Van der Zee M."/>
            <person name="Vervoort M."/>
            <person name="Wittkopp N."/>
            <person name="Wimmer E.A."/>
            <person name="Yang X."/>
            <person name="Jones A.K."/>
            <person name="Sattelle D.B."/>
            <person name="Ebert P.R."/>
            <person name="Nelson D."/>
            <person name="Scott J.G."/>
            <person name="Beeman R.W."/>
            <person name="Muthukrishnan S."/>
            <person name="Kramer K.J."/>
            <person name="Arakane Y."/>
            <person name="Beeman R.W."/>
            <person name="Zhu Q."/>
            <person name="Hogenkamp D."/>
            <person name="Dixit R."/>
            <person name="Oppert B."/>
            <person name="Jiang H."/>
            <person name="Zou Z."/>
            <person name="Marshall J."/>
            <person name="Elpidina E."/>
            <person name="Vinokurov K."/>
            <person name="Oppert C."/>
            <person name="Zou Z."/>
            <person name="Evans J."/>
            <person name="Lu Z."/>
            <person name="Zhao P."/>
            <person name="Sumathipala N."/>
            <person name="Altincicek B."/>
            <person name="Vilcinskas A."/>
            <person name="Williams M."/>
            <person name="Hultmark D."/>
            <person name="Hetru C."/>
            <person name="Jiang H."/>
            <person name="Grimmelikhuijzen C.J."/>
            <person name="Hauser F."/>
            <person name="Cazzamali G."/>
            <person name="Williamson M."/>
            <person name="Park Y."/>
            <person name="Li B."/>
            <person name="Tanaka Y."/>
            <person name="Predel R."/>
            <person name="Neupert S."/>
            <person name="Schachtner J."/>
            <person name="Verleyen P."/>
            <person name="Raible F."/>
            <person name="Bork P."/>
            <person name="Friedrich M."/>
            <person name="Walden K.K."/>
            <person name="Robertson H.M."/>
            <person name="Angeli S."/>
            <person name="Foret S."/>
            <person name="Bucher G."/>
            <person name="Schuetz S."/>
            <person name="Maleszka R."/>
            <person name="Wimmer E.A."/>
            <person name="Beeman R.W."/>
            <person name="Lorenzen M."/>
            <person name="Tomoyasu Y."/>
            <person name="Miller S.C."/>
            <person name="Grossmann D."/>
            <person name="Bucher G."/>
        </authorList>
    </citation>
    <scope>NUCLEOTIDE SEQUENCE [LARGE SCALE GENOMIC DNA]</scope>
    <source>
        <strain evidence="2 3">Georgia GA2</strain>
    </source>
</reference>
<reference evidence="2 3" key="2">
    <citation type="journal article" date="2010" name="Nucleic Acids Res.">
        <title>BeetleBase in 2010: revisions to provide comprehensive genomic information for Tribolium castaneum.</title>
        <authorList>
            <person name="Kim H.S."/>
            <person name="Murphy T."/>
            <person name="Xia J."/>
            <person name="Caragea D."/>
            <person name="Park Y."/>
            <person name="Beeman R.W."/>
            <person name="Lorenzen M.D."/>
            <person name="Butcher S."/>
            <person name="Manak J.R."/>
            <person name="Brown S.J."/>
        </authorList>
    </citation>
    <scope>NUCLEOTIDE SEQUENCE [LARGE SCALE GENOMIC DNA]</scope>
    <source>
        <strain evidence="2 3">Georgia GA2</strain>
    </source>
</reference>
<dbReference type="CDD" id="cd00170">
    <property type="entry name" value="SEC14"/>
    <property type="match status" value="2"/>
</dbReference>
<dbReference type="PANTHER" id="PTHR10174">
    <property type="entry name" value="ALPHA-TOCOPHEROL TRANSFER PROTEIN-RELATED"/>
    <property type="match status" value="1"/>
</dbReference>
<dbReference type="EMBL" id="KQ971348">
    <property type="protein sequence ID" value="KYB26869.1"/>
    <property type="molecule type" value="Genomic_DNA"/>
</dbReference>
<gene>
    <name evidence="2" type="primary">AUGUSTUS-3.0.2_33428</name>
    <name evidence="2" type="ORF">TcasGA2_TC033428</name>
</gene>
<sequence length="674" mass="77642">MIAFNYDYTASVRLILDFESFTMRHILQVNINDLFKAISIHENVLKMRISGIEILNAPHVISVILNLAKICLKPKLISRLSVHNNVESLSKSISKKYLPADYGGEQPNIQTLIAMCESTFLDKKDFFQKIERLAEQNQTRGEIFGLFESPIDPKNIIKPRLPHPQMLPSHLLHHQFLKHLQIGLNLLIPSIDQLTERCFQLAPVFGRQIGLVYVFVKRLEDRVRKNIENYFSYLSRYPEMFTGFANLRPVEEVGVAVLLPVPTTTWERIAILKLQPDKVGKVLDVHRCLAIGLATAMIAFNYDYSASVRLILDFESFTMSHILQVNINDLFKAISIHENVLKMRISGIEILNAPHVISVILNLAKICLKPKLISRLSVHNNVESLCKNISKKYLPADYGGEQPNIQTLIAMCESTFLDKKEFFQRIERLADKTKHEGRFSEFKDHSNRSIWTKLFYLFPTIFSNKFLINLQLFEGPIDPKNIIKPRLPHPQMLPRHLLHHQFLKHLQIGLNLLIPSIDQLTERCFQLAPVFGRQIGLVYVFVKRLLLRGKFKEDRVRKNIENYFTYLSRYPEMFTGFANLRPVEEVGVAVLLPVPTTTWERIAILKLQPDKVGKVLDVHRCLAIGLATAMIAFNYDYTASVRLILDFESFTMSHILQVNINDLFKAISIHEVRS</sequence>